<reference evidence="3 4" key="1">
    <citation type="submission" date="2023-07" db="EMBL/GenBank/DDBJ databases">
        <title>Closed genome sequence of Methanosarcinaceae archaeon Am2.</title>
        <authorList>
            <person name="Poehlein A."/>
            <person name="Protasov E."/>
            <person name="Platt K."/>
            <person name="Reeh H."/>
            <person name="Daniel R."/>
            <person name="Brune A."/>
        </authorList>
    </citation>
    <scope>NUCLEOTIDE SEQUENCE [LARGE SCALE GENOMIC DNA]</scope>
    <source>
        <strain evidence="3 4">Am2</strain>
    </source>
</reference>
<feature type="compositionally biased region" description="Basic and acidic residues" evidence="1">
    <location>
        <begin position="1"/>
        <end position="20"/>
    </location>
</feature>
<dbReference type="AlphaFoldDB" id="A0AA96V5Z6"/>
<feature type="transmembrane region" description="Helical" evidence="2">
    <location>
        <begin position="115"/>
        <end position="138"/>
    </location>
</feature>
<organism evidence="3 4">
    <name type="scientific">Methanolapillus ohkumae</name>
    <dbReference type="NCBI Taxonomy" id="3028298"/>
    <lineage>
        <taxon>Archaea</taxon>
        <taxon>Methanobacteriati</taxon>
        <taxon>Methanobacteriota</taxon>
        <taxon>Stenosarchaea group</taxon>
        <taxon>Methanomicrobia</taxon>
        <taxon>Methanosarcinales</taxon>
        <taxon>Methanosarcinaceae</taxon>
        <taxon>Methanolapillus</taxon>
    </lineage>
</organism>
<feature type="transmembrane region" description="Helical" evidence="2">
    <location>
        <begin position="54"/>
        <end position="72"/>
    </location>
</feature>
<feature type="transmembrane region" description="Helical" evidence="2">
    <location>
        <begin position="78"/>
        <end position="94"/>
    </location>
</feature>
<keyword evidence="2" id="KW-0472">Membrane</keyword>
<dbReference type="GeneID" id="89227709"/>
<dbReference type="EMBL" id="CP131061">
    <property type="protein sequence ID" value="WNY26546.1"/>
    <property type="molecule type" value="Genomic_DNA"/>
</dbReference>
<dbReference type="Pfam" id="PF19094">
    <property type="entry name" value="EMC6_arch"/>
    <property type="match status" value="1"/>
</dbReference>
<keyword evidence="4" id="KW-1185">Reference proteome</keyword>
<gene>
    <name evidence="3" type="ORF">MsAm2_03090</name>
</gene>
<keyword evidence="2" id="KW-0812">Transmembrane</keyword>
<evidence type="ECO:0000256" key="1">
    <source>
        <dbReference type="SAM" id="MobiDB-lite"/>
    </source>
</evidence>
<accession>A0AA96V5Z6</accession>
<protein>
    <submittedName>
        <fullName evidence="3">Uncharacterized protein</fullName>
    </submittedName>
</protein>
<name>A0AA96V5Z6_9EURY</name>
<evidence type="ECO:0000313" key="3">
    <source>
        <dbReference type="EMBL" id="WNY26546.1"/>
    </source>
</evidence>
<dbReference type="RefSeq" id="WP_338098071.1">
    <property type="nucleotide sequence ID" value="NZ_CP131061.1"/>
</dbReference>
<dbReference type="Proteomes" id="UP001304970">
    <property type="component" value="Chromosome"/>
</dbReference>
<proteinExistence type="predicted"/>
<sequence>MSKNVKKEDSKSEKPEHVDAEPVAQMPDASKPGAKPEKTPEEKKRMYYENLTKTLVATFFGIVCGVICYVAFGTAEEVFWAFVLIVVLVVTYYLQRRLIFPLVKLDMKSITGKEWIGIQFLVLLYCLVTWTILLNVQIL</sequence>
<feature type="region of interest" description="Disordered" evidence="1">
    <location>
        <begin position="1"/>
        <end position="41"/>
    </location>
</feature>
<evidence type="ECO:0000313" key="4">
    <source>
        <dbReference type="Proteomes" id="UP001304970"/>
    </source>
</evidence>
<dbReference type="InterPro" id="IPR043941">
    <property type="entry name" value="EMC6-arch"/>
</dbReference>
<keyword evidence="2" id="KW-1133">Transmembrane helix</keyword>
<evidence type="ECO:0000256" key="2">
    <source>
        <dbReference type="SAM" id="Phobius"/>
    </source>
</evidence>